<dbReference type="PANTHER" id="PTHR35099">
    <property type="entry name" value="OS02G0182700 PROTEIN"/>
    <property type="match status" value="1"/>
</dbReference>
<evidence type="ECO:0000313" key="2">
    <source>
        <dbReference type="Proteomes" id="UP000515151"/>
    </source>
</evidence>
<dbReference type="Proteomes" id="UP000515151">
    <property type="component" value="Chromosome 8"/>
</dbReference>
<name>A0A6P8BRQ4_PUNGR</name>
<feature type="region of interest" description="Disordered" evidence="1">
    <location>
        <begin position="68"/>
        <end position="131"/>
    </location>
</feature>
<feature type="compositionally biased region" description="Low complexity" evidence="1">
    <location>
        <begin position="89"/>
        <end position="99"/>
    </location>
</feature>
<reference evidence="2" key="1">
    <citation type="journal article" date="2020" name="Plant Biotechnol. J.">
        <title>The pomegranate (Punica granatum L.) draft genome dissects genetic divergence between soft- and hard-seeded cultivars.</title>
        <authorList>
            <person name="Luo X."/>
            <person name="Li H."/>
            <person name="Wu Z."/>
            <person name="Yao W."/>
            <person name="Zhao P."/>
            <person name="Cao D."/>
            <person name="Yu H."/>
            <person name="Li K."/>
            <person name="Poudel K."/>
            <person name="Zhao D."/>
            <person name="Zhang F."/>
            <person name="Xia X."/>
            <person name="Chen L."/>
            <person name="Wang Q."/>
            <person name="Jing D."/>
            <person name="Cao S."/>
        </authorList>
    </citation>
    <scope>NUCLEOTIDE SEQUENCE [LARGE SCALE GENOMIC DNA]</scope>
    <source>
        <strain evidence="2">cv. Tunisia</strain>
    </source>
</reference>
<sequence>MVVKDDWVRAAITDDTVVVELLVRLKQARASAPIKTVAAPVRAAVAELPPPRWGIRQPRTRLAFRCDTASPVKGGDSRRNSPTTPLSWSAGTASSSGTADGYEESDLPACGSSRSKGIASNDSTSSLNKKLKRKKTFAELKEEENLLLKERIHLNKELATLNATFEDEKARNDSLKRMKLDFNTHTLKNVAGATSEQLHKATHGPHGHFDRYSLKNESTKLPTQVGPHNYAPSGVSQEPEPVEKRDASFVLPDLNLMPSEDDFCS</sequence>
<dbReference type="GeneID" id="116188339"/>
<dbReference type="AlphaFoldDB" id="A0A6P8BRQ4"/>
<proteinExistence type="predicted"/>
<keyword evidence="2" id="KW-1185">Reference proteome</keyword>
<reference evidence="3" key="2">
    <citation type="submission" date="2025-08" db="UniProtKB">
        <authorList>
            <consortium name="RefSeq"/>
        </authorList>
    </citation>
    <scope>IDENTIFICATION</scope>
    <source>
        <tissue evidence="3">Leaf</tissue>
    </source>
</reference>
<dbReference type="OrthoDB" id="1696863at2759"/>
<accession>A0A6P8BRQ4</accession>
<feature type="region of interest" description="Disordered" evidence="1">
    <location>
        <begin position="198"/>
        <end position="247"/>
    </location>
</feature>
<organism evidence="2 3">
    <name type="scientific">Punica granatum</name>
    <name type="common">Pomegranate</name>
    <dbReference type="NCBI Taxonomy" id="22663"/>
    <lineage>
        <taxon>Eukaryota</taxon>
        <taxon>Viridiplantae</taxon>
        <taxon>Streptophyta</taxon>
        <taxon>Embryophyta</taxon>
        <taxon>Tracheophyta</taxon>
        <taxon>Spermatophyta</taxon>
        <taxon>Magnoliopsida</taxon>
        <taxon>eudicotyledons</taxon>
        <taxon>Gunneridae</taxon>
        <taxon>Pentapetalae</taxon>
        <taxon>rosids</taxon>
        <taxon>malvids</taxon>
        <taxon>Myrtales</taxon>
        <taxon>Lythraceae</taxon>
        <taxon>Punica</taxon>
    </lineage>
</organism>
<feature type="compositionally biased region" description="Basic and acidic residues" evidence="1">
    <location>
        <begin position="207"/>
        <end position="218"/>
    </location>
</feature>
<protein>
    <submittedName>
        <fullName evidence="3">Uncharacterized protein LOC116188339 isoform X1</fullName>
    </submittedName>
</protein>
<dbReference type="RefSeq" id="XP_031373482.1">
    <property type="nucleotide sequence ID" value="XM_031517622.1"/>
</dbReference>
<evidence type="ECO:0000256" key="1">
    <source>
        <dbReference type="SAM" id="MobiDB-lite"/>
    </source>
</evidence>
<evidence type="ECO:0000313" key="3">
    <source>
        <dbReference type="RefSeq" id="XP_031373482.1"/>
    </source>
</evidence>
<feature type="compositionally biased region" description="Polar residues" evidence="1">
    <location>
        <begin position="112"/>
        <end position="128"/>
    </location>
</feature>
<gene>
    <name evidence="3" type="primary">LOC116188339</name>
</gene>
<dbReference type="PANTHER" id="PTHR35099:SF2">
    <property type="entry name" value="OS02G0182700 PROTEIN"/>
    <property type="match status" value="1"/>
</dbReference>